<evidence type="ECO:0000259" key="2">
    <source>
        <dbReference type="Pfam" id="PF19263"/>
    </source>
</evidence>
<dbReference type="Pfam" id="PF19263">
    <property type="entry name" value="DUF5906"/>
    <property type="match status" value="1"/>
</dbReference>
<dbReference type="AlphaFoldDB" id="U9SL75"/>
<gene>
    <name evidence="3" type="ORF">GLOINDRAFT_12347</name>
</gene>
<evidence type="ECO:0000313" key="3">
    <source>
        <dbReference type="EMBL" id="ERZ96683.1"/>
    </source>
</evidence>
<organism evidence="3">
    <name type="scientific">Rhizophagus irregularis (strain DAOM 181602 / DAOM 197198 / MUCL 43194)</name>
    <name type="common">Arbuscular mycorrhizal fungus</name>
    <name type="synonym">Glomus intraradices</name>
    <dbReference type="NCBI Taxonomy" id="747089"/>
    <lineage>
        <taxon>Eukaryota</taxon>
        <taxon>Fungi</taxon>
        <taxon>Fungi incertae sedis</taxon>
        <taxon>Mucoromycota</taxon>
        <taxon>Glomeromycotina</taxon>
        <taxon>Glomeromycetes</taxon>
        <taxon>Glomerales</taxon>
        <taxon>Glomeraceae</taxon>
        <taxon>Rhizophagus</taxon>
    </lineage>
</organism>
<reference evidence="3" key="1">
    <citation type="submission" date="2013-07" db="EMBL/GenBank/DDBJ databases">
        <title>The genome of an arbuscular mycorrhizal fungus provides insights into the evolution of the oldest plant symbiosis.</title>
        <authorList>
            <consortium name="DOE Joint Genome Institute"/>
            <person name="Tisserant E."/>
            <person name="Malbreil M."/>
            <person name="Kuo A."/>
            <person name="Kohler A."/>
            <person name="Symeonidi A."/>
            <person name="Balestrini R."/>
            <person name="Charron P."/>
            <person name="Duensing N."/>
            <person name="Frei-dit-Frey N."/>
            <person name="Gianinazzi-Pearson V."/>
            <person name="Gilbert B."/>
            <person name="Handa Y."/>
            <person name="Hijri M."/>
            <person name="Kaul R."/>
            <person name="Kawaguchi M."/>
            <person name="Krajinski F."/>
            <person name="Lammers P."/>
            <person name="Lapierre D."/>
            <person name="Masclaux F.G."/>
            <person name="Murat C."/>
            <person name="Morin E."/>
            <person name="Ndikumana S."/>
            <person name="Pagni M."/>
            <person name="Petitpierre D."/>
            <person name="Requena N."/>
            <person name="Rosikiewicz P."/>
            <person name="Riley R."/>
            <person name="Saito K."/>
            <person name="San Clemente H."/>
            <person name="Shapiro H."/>
            <person name="van Tuinen D."/>
            <person name="Becard G."/>
            <person name="Bonfante P."/>
            <person name="Paszkowski U."/>
            <person name="Shachar-Hill Y."/>
            <person name="Young J.P."/>
            <person name="Sanders I.R."/>
            <person name="Henrissat B."/>
            <person name="Rensing S.A."/>
            <person name="Grigoriev I.V."/>
            <person name="Corradi N."/>
            <person name="Roux C."/>
            <person name="Martin F."/>
        </authorList>
    </citation>
    <scope>NUCLEOTIDE SEQUENCE</scope>
    <source>
        <strain evidence="3">DAOM 197198</strain>
    </source>
</reference>
<evidence type="ECO:0000256" key="1">
    <source>
        <dbReference type="SAM" id="MobiDB-lite"/>
    </source>
</evidence>
<dbReference type="eggNOG" id="ENOG502S6HH">
    <property type="taxonomic scope" value="Eukaryota"/>
</dbReference>
<accession>U9SL75</accession>
<feature type="region of interest" description="Disordered" evidence="1">
    <location>
        <begin position="678"/>
        <end position="713"/>
    </location>
</feature>
<feature type="compositionally biased region" description="Basic and acidic residues" evidence="1">
    <location>
        <begin position="697"/>
        <end position="712"/>
    </location>
</feature>
<feature type="domain" description="NrS-1 polymerase-like helicase" evidence="2">
    <location>
        <begin position="452"/>
        <end position="526"/>
    </location>
</feature>
<dbReference type="HOGENOM" id="CLU_010597_0_0_1"/>
<protein>
    <recommendedName>
        <fullName evidence="2">NrS-1 polymerase-like helicase domain-containing protein</fullName>
    </recommendedName>
</protein>
<dbReference type="EMBL" id="KE392337">
    <property type="protein sequence ID" value="ERZ96683.1"/>
    <property type="molecule type" value="Genomic_DNA"/>
</dbReference>
<proteinExistence type="predicted"/>
<sequence>MVDILDEDVDLFDSLDTEVPYHCETNLGAIDHDGHLLHEIIDGDESLRPFIDFDLLQKMLDAINPKLTRNNVANNLYQAFSETCKEVFPKWDKNTLMFTNSSDAKKMSLHVATFRMRLKNISQIAVFTELVCRKLPEELQSKTIIDNITNKRSFSLRMLRSPKYNEETKKHVRVKKGIFPKDGTVYDFMLRTPNDKSRIIDSPLLVVLEIKTASHDSGNNEITQAEFAELEKLLKENNIDGYNLSYPSDNKPDIFPLTCISPSHYPLCDQDHNSENAYIIQNKKSYTLDQEKKLLSPAKSEKSRITDPYDHFVWTIQATVAFIQEGSKLWIFKHRSAEDGHYFEMVAKLDLEDFMIKIHELATMGLIKYDEINFLPYSSNVVPPKNEFFNLFLGFLAKPATEINRDIIEPILWHVKNVICSGDERLNEYIWNWWAFLVQKPNNKSCSILVLKSALQQCGKNIITDFIGDKVLGPHFHFAISDLGKILGKFNNPLQGRKLITLNETGMSSDDWHRLNLCLKDLITTGKVLDHHDVPEVVMRYFFNRDLSEYLPQNIPSTKMKYSEWCGDNGKKPFTSNILGKKFSQIGIERKRASSKKREWYYVLDRSKIVAKLRESVGNIEEFSDVPQPDLENETVKIPVFNIPEKRDESSQAKILMALTSDTSAVNEPSQIIKSAVVRPESEHPNPNPDPKPSQTSRKDKEVEQVIPHHDSLSTIIPTRAQHEERLRRKAIELNEDKRESITFRHRMEGDV</sequence>
<dbReference type="VEuPathDB" id="FungiDB:RhiirFUN_007026"/>
<dbReference type="InterPro" id="IPR045455">
    <property type="entry name" value="NrS-1_pol-like_helicase"/>
</dbReference>
<name>U9SL75_RHIID</name>